<comment type="caution">
    <text evidence="4">The sequence shown here is derived from an EMBL/GenBank/DDBJ whole genome shotgun (WGS) entry which is preliminary data.</text>
</comment>
<dbReference type="Pfam" id="PF13181">
    <property type="entry name" value="TPR_8"/>
    <property type="match status" value="1"/>
</dbReference>
<dbReference type="EMBL" id="JAJCIS010000002">
    <property type="protein sequence ID" value="MCB7386470.1"/>
    <property type="molecule type" value="Genomic_DNA"/>
</dbReference>
<keyword evidence="1" id="KW-0175">Coiled coil</keyword>
<sequence>MDYTERLAYQSNYWYNDGLKKANIRDLSGAVSSLRRSLQYNRENIMARNLLGLVYYGRGEVVEALVEWIISKNFKSYENIANYYIKKVQETPSELETINQAIHKYNQCLIYCQQNGEDLAIIQLKKVVAAHPTFLKAHQLLALLYLHTEQYAKARQILRRAHKMDTTNEITLSYMHELAQIRSQKVAKLKEDKNQTVSYNLGNETIIQPASASLKDNAGVLTIVNILIGIAVGAAVIWFLIVPSVNQKKAGEANRNVTELSEQIASKDAQINALKKELEGYRSSSDEAESAIATAQSTQESYEKLMTVYNQYQGGNTSNADMLEGLLAVTPDALGEQGKAIYGEISGDLFPKMCERLYAQAQSDMEGGSYGEAVTALESVIRMDEGYDEGKALKLLGDAYAGNGDAEKAKETYEKVTANYSGTDAANEAQNALSGTPAENNSGGEDNQ</sequence>
<feature type="coiled-coil region" evidence="1">
    <location>
        <begin position="257"/>
        <end position="291"/>
    </location>
</feature>
<dbReference type="RefSeq" id="WP_066736870.1">
    <property type="nucleotide sequence ID" value="NZ_JAJCIQ010000002.1"/>
</dbReference>
<feature type="region of interest" description="Disordered" evidence="2">
    <location>
        <begin position="425"/>
        <end position="448"/>
    </location>
</feature>
<keyword evidence="3" id="KW-0812">Transmembrane</keyword>
<dbReference type="Pfam" id="PF13432">
    <property type="entry name" value="TPR_16"/>
    <property type="match status" value="1"/>
</dbReference>
<accession>A0ABS8DDL8</accession>
<dbReference type="Proteomes" id="UP001299546">
    <property type="component" value="Unassembled WGS sequence"/>
</dbReference>
<reference evidence="4 5" key="1">
    <citation type="submission" date="2021-10" db="EMBL/GenBank/DDBJ databases">
        <title>Collection of gut derived symbiotic bacterial strains cultured from healthy donors.</title>
        <authorList>
            <person name="Lin H."/>
            <person name="Littmann E."/>
            <person name="Kohout C."/>
            <person name="Pamer E.G."/>
        </authorList>
    </citation>
    <scope>NUCLEOTIDE SEQUENCE [LARGE SCALE GENOMIC DNA]</scope>
    <source>
        <strain evidence="4 5">DFI.1.165</strain>
    </source>
</reference>
<protein>
    <submittedName>
        <fullName evidence="4">Tetratricopeptide repeat protein</fullName>
    </submittedName>
</protein>
<evidence type="ECO:0000256" key="2">
    <source>
        <dbReference type="SAM" id="MobiDB-lite"/>
    </source>
</evidence>
<evidence type="ECO:0000313" key="4">
    <source>
        <dbReference type="EMBL" id="MCB7386470.1"/>
    </source>
</evidence>
<evidence type="ECO:0000256" key="1">
    <source>
        <dbReference type="SAM" id="Coils"/>
    </source>
</evidence>
<gene>
    <name evidence="4" type="ORF">LIZ65_04145</name>
</gene>
<feature type="transmembrane region" description="Helical" evidence="3">
    <location>
        <begin position="218"/>
        <end position="241"/>
    </location>
</feature>
<keyword evidence="3" id="KW-1133">Transmembrane helix</keyword>
<name>A0ABS8DDL8_9FIRM</name>
<dbReference type="SMART" id="SM00028">
    <property type="entry name" value="TPR"/>
    <property type="match status" value="5"/>
</dbReference>
<dbReference type="InterPro" id="IPR011990">
    <property type="entry name" value="TPR-like_helical_dom_sf"/>
</dbReference>
<organism evidence="4 5">
    <name type="scientific">Bariatricus massiliensis</name>
    <dbReference type="NCBI Taxonomy" id="1745713"/>
    <lineage>
        <taxon>Bacteria</taxon>
        <taxon>Bacillati</taxon>
        <taxon>Bacillota</taxon>
        <taxon>Clostridia</taxon>
        <taxon>Lachnospirales</taxon>
        <taxon>Lachnospiraceae</taxon>
        <taxon>Bariatricus</taxon>
    </lineage>
</organism>
<dbReference type="Gene3D" id="1.25.40.10">
    <property type="entry name" value="Tetratricopeptide repeat domain"/>
    <property type="match status" value="3"/>
</dbReference>
<dbReference type="InterPro" id="IPR019734">
    <property type="entry name" value="TPR_rpt"/>
</dbReference>
<evidence type="ECO:0000313" key="5">
    <source>
        <dbReference type="Proteomes" id="UP001299546"/>
    </source>
</evidence>
<keyword evidence="3" id="KW-0472">Membrane</keyword>
<keyword evidence="5" id="KW-1185">Reference proteome</keyword>
<proteinExistence type="predicted"/>
<evidence type="ECO:0000256" key="3">
    <source>
        <dbReference type="SAM" id="Phobius"/>
    </source>
</evidence>
<dbReference type="SUPFAM" id="SSF48452">
    <property type="entry name" value="TPR-like"/>
    <property type="match status" value="2"/>
</dbReference>